<keyword evidence="5" id="KW-1003">Cell membrane</keyword>
<comment type="catalytic activity">
    <reaction evidence="5">
        <text>a quinone + NADH + 5 H(+)(in) = a quinol + NAD(+) + 4 H(+)(out)</text>
        <dbReference type="Rhea" id="RHEA:57888"/>
        <dbReference type="ChEBI" id="CHEBI:15378"/>
        <dbReference type="ChEBI" id="CHEBI:24646"/>
        <dbReference type="ChEBI" id="CHEBI:57540"/>
        <dbReference type="ChEBI" id="CHEBI:57945"/>
        <dbReference type="ChEBI" id="CHEBI:132124"/>
    </reaction>
</comment>
<dbReference type="GO" id="GO:0048038">
    <property type="term" value="F:quinone binding"/>
    <property type="evidence" value="ECO:0007669"/>
    <property type="project" value="UniProtKB-KW"/>
</dbReference>
<feature type="transmembrane region" description="Helical" evidence="5">
    <location>
        <begin position="326"/>
        <end position="352"/>
    </location>
</feature>
<feature type="transmembrane region" description="Helical" evidence="5">
    <location>
        <begin position="132"/>
        <end position="149"/>
    </location>
</feature>
<feature type="domain" description="NADH:quinone oxidoreductase/Mrp antiporter transmembrane" evidence="7">
    <location>
        <begin position="126"/>
        <end position="423"/>
    </location>
</feature>
<name>A0A2W0H4H5_9BACI</name>
<feature type="transmembrane region" description="Helical" evidence="5">
    <location>
        <begin position="45"/>
        <end position="66"/>
    </location>
</feature>
<feature type="transmembrane region" description="Helical" evidence="5">
    <location>
        <begin position="276"/>
        <end position="295"/>
    </location>
</feature>
<dbReference type="EC" id="7.1.1.-" evidence="5"/>
<dbReference type="NCBIfam" id="TIGR01770">
    <property type="entry name" value="NDH_I_N"/>
    <property type="match status" value="1"/>
</dbReference>
<evidence type="ECO:0000256" key="5">
    <source>
        <dbReference type="HAMAP-Rule" id="MF_00445"/>
    </source>
</evidence>
<proteinExistence type="inferred from homology"/>
<dbReference type="GO" id="GO:0050136">
    <property type="term" value="F:NADH dehydrogenase (quinone) (non-electrogenic) activity"/>
    <property type="evidence" value="ECO:0007669"/>
    <property type="project" value="UniProtKB-UniRule"/>
</dbReference>
<feature type="transmembrane region" description="Helical" evidence="5">
    <location>
        <begin position="202"/>
        <end position="221"/>
    </location>
</feature>
<comment type="subcellular location">
    <subcellularLocation>
        <location evidence="1 5">Cell membrane</location>
        <topology evidence="1 5">Multi-pass membrane protein</topology>
    </subcellularLocation>
    <subcellularLocation>
        <location evidence="6">Membrane</location>
        <topology evidence="6">Multi-pass membrane protein</topology>
    </subcellularLocation>
</comment>
<dbReference type="HAMAP" id="MF_00445">
    <property type="entry name" value="NDH1_NuoN_1"/>
    <property type="match status" value="1"/>
</dbReference>
<sequence length="497" mass="53251">MINYTADWSLMTPEIVLAAFALLIFTIDFMTGVKGKKPFTGHLSIIALLTAAVLTAVSNGTGTGGIGDMFLVDPMSTVVKIMILLGAALVIGITMYYVDRHDDIYQGELYSLMLFAVIGAMIMVSSADLITLFIGLELLSISAYCMTGFRRYRKQSSEAAVKYIVLGGTASAFILYGMSFLYGLTGTTSLTVIGEGIGDLFAAYPFLVMMSLLFILGGFAFKMSVVPFHMWAPDVYEGAPTPVTAFLSAISKVAAFAIVLRVFFTGFGGIYEEWAFLIGVLAALTMLAGSLIALPQRNVKRLMAYSGIAQAGFLLVPLAAVTTADLAISVFMFYAAAYMLMTLGAFAVITIVTEAADSEDVSGFTGLYYRSPFLAFSMSAFLISLAGLPISAGFIGKAWIFFHTVSAGMIWLAVVMVLATVISFFYYFRIIQRLFVRSVDTSAAEAEVAAAREPGAPVAVSPGMTVVLAVTLAGTVGLGIIPFLLTNWFTTLQWLSF</sequence>
<feature type="transmembrane region" description="Helical" evidence="5">
    <location>
        <begin position="242"/>
        <end position="264"/>
    </location>
</feature>
<evidence type="ECO:0000259" key="7">
    <source>
        <dbReference type="Pfam" id="PF00361"/>
    </source>
</evidence>
<evidence type="ECO:0000256" key="4">
    <source>
        <dbReference type="ARBA" id="ARBA00023136"/>
    </source>
</evidence>
<feature type="transmembrane region" description="Helical" evidence="5">
    <location>
        <begin position="109"/>
        <end position="126"/>
    </location>
</feature>
<keyword evidence="2 5" id="KW-0812">Transmembrane</keyword>
<dbReference type="EMBL" id="PDOF01000003">
    <property type="protein sequence ID" value="PYZ96067.1"/>
    <property type="molecule type" value="Genomic_DNA"/>
</dbReference>
<keyword evidence="4 5" id="KW-0472">Membrane</keyword>
<feature type="transmembrane region" description="Helical" evidence="5">
    <location>
        <begin position="466"/>
        <end position="489"/>
    </location>
</feature>
<evidence type="ECO:0000313" key="8">
    <source>
        <dbReference type="EMBL" id="PYZ96067.1"/>
    </source>
</evidence>
<dbReference type="GO" id="GO:0005886">
    <property type="term" value="C:plasma membrane"/>
    <property type="evidence" value="ECO:0007669"/>
    <property type="project" value="UniProtKB-SubCell"/>
</dbReference>
<keyword evidence="5" id="KW-0813">Transport</keyword>
<gene>
    <name evidence="5" type="primary">nuoN</name>
    <name evidence="8" type="ORF">CR205_17000</name>
</gene>
<dbReference type="AlphaFoldDB" id="A0A2W0H4H5"/>
<dbReference type="InterPro" id="IPR001750">
    <property type="entry name" value="ND/Mrp_TM"/>
</dbReference>
<keyword evidence="5" id="KW-0874">Quinone</keyword>
<evidence type="ECO:0000313" key="9">
    <source>
        <dbReference type="Proteomes" id="UP000248066"/>
    </source>
</evidence>
<keyword evidence="5" id="KW-0520">NAD</keyword>
<keyword evidence="5" id="KW-1278">Translocase</keyword>
<dbReference type="PANTHER" id="PTHR22773">
    <property type="entry name" value="NADH DEHYDROGENASE"/>
    <property type="match status" value="1"/>
</dbReference>
<evidence type="ECO:0000256" key="3">
    <source>
        <dbReference type="ARBA" id="ARBA00022989"/>
    </source>
</evidence>
<protein>
    <recommendedName>
        <fullName evidence="5">NADH-quinone oxidoreductase subunit N</fullName>
        <ecNumber evidence="5">7.1.1.-</ecNumber>
    </recommendedName>
    <alternativeName>
        <fullName evidence="5">NADH dehydrogenase I subunit N</fullName>
    </alternativeName>
    <alternativeName>
        <fullName evidence="5">NDH-1 subunit N</fullName>
    </alternativeName>
</protein>
<dbReference type="Pfam" id="PF00361">
    <property type="entry name" value="Proton_antipo_M"/>
    <property type="match status" value="1"/>
</dbReference>
<evidence type="ECO:0000256" key="6">
    <source>
        <dbReference type="RuleBase" id="RU000320"/>
    </source>
</evidence>
<dbReference type="Proteomes" id="UP000248066">
    <property type="component" value="Unassembled WGS sequence"/>
</dbReference>
<evidence type="ECO:0000256" key="2">
    <source>
        <dbReference type="ARBA" id="ARBA00022692"/>
    </source>
</evidence>
<keyword evidence="3 5" id="KW-1133">Transmembrane helix</keyword>
<dbReference type="GO" id="GO:0042773">
    <property type="term" value="P:ATP synthesis coupled electron transport"/>
    <property type="evidence" value="ECO:0007669"/>
    <property type="project" value="InterPro"/>
</dbReference>
<evidence type="ECO:0000256" key="1">
    <source>
        <dbReference type="ARBA" id="ARBA00004651"/>
    </source>
</evidence>
<feature type="transmembrane region" description="Helical" evidence="5">
    <location>
        <begin position="373"/>
        <end position="402"/>
    </location>
</feature>
<feature type="transmembrane region" description="Helical" evidence="5">
    <location>
        <begin position="78"/>
        <end position="97"/>
    </location>
</feature>
<reference evidence="8 9" key="1">
    <citation type="submission" date="2017-10" db="EMBL/GenBank/DDBJ databases">
        <title>Bacillus sp. nov., a halophilic bacterium isolated from a Yangshapao Lake.</title>
        <authorList>
            <person name="Wang H."/>
        </authorList>
    </citation>
    <scope>NUCLEOTIDE SEQUENCE [LARGE SCALE GENOMIC DNA]</scope>
    <source>
        <strain evidence="8 9">YSP-3</strain>
    </source>
</reference>
<comment type="function">
    <text evidence="5">NDH-1 shuttles electrons from NADH, via FMN and iron-sulfur (Fe-S) centers, to quinones in the respiratory chain. The immediate electron acceptor for the enzyme in this species is believed to be a menaquinone. Couples the redox reaction to proton translocation (for every two electrons transferred, four hydrogen ions are translocated across the cytoplasmic membrane), and thus conserves the redox energy in a proton gradient.</text>
</comment>
<dbReference type="InterPro" id="IPR010096">
    <property type="entry name" value="NADH-Q_OxRdtase_suN/2"/>
</dbReference>
<comment type="similarity">
    <text evidence="5">Belongs to the complex I subunit 2 family.</text>
</comment>
<comment type="caution">
    <text evidence="8">The sequence shown here is derived from an EMBL/GenBank/DDBJ whole genome shotgun (WGS) entry which is preliminary data.</text>
</comment>
<accession>A0A2W0H4H5</accession>
<organism evidence="8 9">
    <name type="scientific">Alteribacter lacisalsi</name>
    <dbReference type="NCBI Taxonomy" id="2045244"/>
    <lineage>
        <taxon>Bacteria</taxon>
        <taxon>Bacillati</taxon>
        <taxon>Bacillota</taxon>
        <taxon>Bacilli</taxon>
        <taxon>Bacillales</taxon>
        <taxon>Bacillaceae</taxon>
        <taxon>Alteribacter</taxon>
    </lineage>
</organism>
<dbReference type="RefSeq" id="WP_110521342.1">
    <property type="nucleotide sequence ID" value="NZ_PDOF01000003.1"/>
</dbReference>
<feature type="transmembrane region" description="Helical" evidence="5">
    <location>
        <begin position="161"/>
        <end position="182"/>
    </location>
</feature>
<comment type="subunit">
    <text evidence="5">NDH-1 is composed of 14 different subunits. Subunits NuoA, H, J, K, L, M, N constitute the membrane sector of the complex.</text>
</comment>
<feature type="transmembrane region" description="Helical" evidence="5">
    <location>
        <begin position="15"/>
        <end position="33"/>
    </location>
</feature>
<feature type="transmembrane region" description="Helical" evidence="5">
    <location>
        <begin position="408"/>
        <end position="428"/>
    </location>
</feature>
<feature type="transmembrane region" description="Helical" evidence="5">
    <location>
        <begin position="302"/>
        <end position="320"/>
    </location>
</feature>
<dbReference type="PRINTS" id="PR01434">
    <property type="entry name" value="NADHDHGNASE5"/>
</dbReference>
<dbReference type="OrthoDB" id="9811718at2"/>
<keyword evidence="9" id="KW-1185">Reference proteome</keyword>
<dbReference type="GO" id="GO:0008137">
    <property type="term" value="F:NADH dehydrogenase (ubiquinone) activity"/>
    <property type="evidence" value="ECO:0007669"/>
    <property type="project" value="InterPro"/>
</dbReference>